<name>A0ABW4QZK8_9BACT</name>
<dbReference type="EMBL" id="JBHUFD010000018">
    <property type="protein sequence ID" value="MFD1874857.1"/>
    <property type="molecule type" value="Genomic_DNA"/>
</dbReference>
<organism evidence="2 3">
    <name type="scientific">Hymenobacter bucti</name>
    <dbReference type="NCBI Taxonomy" id="1844114"/>
    <lineage>
        <taxon>Bacteria</taxon>
        <taxon>Pseudomonadati</taxon>
        <taxon>Bacteroidota</taxon>
        <taxon>Cytophagia</taxon>
        <taxon>Cytophagales</taxon>
        <taxon>Hymenobacteraceae</taxon>
        <taxon>Hymenobacter</taxon>
    </lineage>
</organism>
<protein>
    <recommendedName>
        <fullName evidence="4">STAS/SEC14 domain-containing protein</fullName>
    </recommendedName>
</protein>
<keyword evidence="3" id="KW-1185">Reference proteome</keyword>
<sequence length="163" mass="18088">MNALRCLLDTPRLCIWYDPVNDWLYNQWLGYHDDVSVLACTQAISACLRAQPCPKILSDHSQLSGNWLVASPFVGQQGLAQLATQGVTYFAWVYSPCYADRLAMEQALSYSLAPIVNIFDNLADAYEWLQRFPGQRSRVEAGTACASPNTSPPSQADHPALFS</sequence>
<accession>A0ABW4QZK8</accession>
<evidence type="ECO:0000313" key="2">
    <source>
        <dbReference type="EMBL" id="MFD1874857.1"/>
    </source>
</evidence>
<reference evidence="3" key="1">
    <citation type="journal article" date="2019" name="Int. J. Syst. Evol. Microbiol.">
        <title>The Global Catalogue of Microorganisms (GCM) 10K type strain sequencing project: providing services to taxonomists for standard genome sequencing and annotation.</title>
        <authorList>
            <consortium name="The Broad Institute Genomics Platform"/>
            <consortium name="The Broad Institute Genome Sequencing Center for Infectious Disease"/>
            <person name="Wu L."/>
            <person name="Ma J."/>
        </authorList>
    </citation>
    <scope>NUCLEOTIDE SEQUENCE [LARGE SCALE GENOMIC DNA]</scope>
    <source>
        <strain evidence="3">CGMCC 1.15795</strain>
    </source>
</reference>
<comment type="caution">
    <text evidence="2">The sequence shown here is derived from an EMBL/GenBank/DDBJ whole genome shotgun (WGS) entry which is preliminary data.</text>
</comment>
<feature type="region of interest" description="Disordered" evidence="1">
    <location>
        <begin position="141"/>
        <end position="163"/>
    </location>
</feature>
<proteinExistence type="predicted"/>
<gene>
    <name evidence="2" type="ORF">ACFSDX_20655</name>
</gene>
<evidence type="ECO:0000313" key="3">
    <source>
        <dbReference type="Proteomes" id="UP001597197"/>
    </source>
</evidence>
<dbReference type="Proteomes" id="UP001597197">
    <property type="component" value="Unassembled WGS sequence"/>
</dbReference>
<evidence type="ECO:0000256" key="1">
    <source>
        <dbReference type="SAM" id="MobiDB-lite"/>
    </source>
</evidence>
<dbReference type="RefSeq" id="WP_382317007.1">
    <property type="nucleotide sequence ID" value="NZ_JBHUFD010000018.1"/>
</dbReference>
<evidence type="ECO:0008006" key="4">
    <source>
        <dbReference type="Google" id="ProtNLM"/>
    </source>
</evidence>